<dbReference type="Pfam" id="PF14347">
    <property type="entry name" value="DUF4399"/>
    <property type="match status" value="1"/>
</dbReference>
<evidence type="ECO:0000256" key="1">
    <source>
        <dbReference type="SAM" id="MobiDB-lite"/>
    </source>
</evidence>
<protein>
    <submittedName>
        <fullName evidence="3">DUF4399 domain-containing protein</fullName>
    </submittedName>
</protein>
<evidence type="ECO:0000313" key="3">
    <source>
        <dbReference type="EMBL" id="QPI47517.1"/>
    </source>
</evidence>
<accession>A0AA48W687</accession>
<evidence type="ECO:0000313" key="4">
    <source>
        <dbReference type="Proteomes" id="UP000662888"/>
    </source>
</evidence>
<dbReference type="EMBL" id="CP065053">
    <property type="protein sequence ID" value="QPI47517.1"/>
    <property type="molecule type" value="Genomic_DNA"/>
</dbReference>
<feature type="region of interest" description="Disordered" evidence="1">
    <location>
        <begin position="1"/>
        <end position="21"/>
    </location>
</feature>
<organism evidence="3 4">
    <name type="scientific">Massilia antarctica</name>
    <dbReference type="NCBI Taxonomy" id="2765360"/>
    <lineage>
        <taxon>Bacteria</taxon>
        <taxon>Pseudomonadati</taxon>
        <taxon>Pseudomonadota</taxon>
        <taxon>Betaproteobacteria</taxon>
        <taxon>Burkholderiales</taxon>
        <taxon>Oxalobacteraceae</taxon>
        <taxon>Telluria group</taxon>
        <taxon>Massilia</taxon>
    </lineage>
</organism>
<dbReference type="InterPro" id="IPR025512">
    <property type="entry name" value="DUF4399"/>
</dbReference>
<gene>
    <name evidence="3" type="ORF">IV454_18090</name>
</gene>
<reference evidence="3 4" key="1">
    <citation type="submission" date="2020-11" db="EMBL/GenBank/DDBJ databases">
        <authorList>
            <person name="Sun Q."/>
        </authorList>
    </citation>
    <scope>NUCLEOTIDE SEQUENCE [LARGE SCALE GENOMIC DNA]</scope>
    <source>
        <strain evidence="3 4">P8398</strain>
    </source>
</reference>
<evidence type="ECO:0000259" key="2">
    <source>
        <dbReference type="Pfam" id="PF14347"/>
    </source>
</evidence>
<keyword evidence="4" id="KW-1185">Reference proteome</keyword>
<sequence>MWGARRPHAHQARPGASCARQPFTNRKGIHLKSFIKHLVFSASLLATAGAFAQSVSFVEPEDGATVKSPFKVKFAVEGMEVKPAGALAANTGHHHLVINGAAIKEGDSVPFDDKHLHFGKGQTETEVKLPPGEYTLTMQFANGAHQSYGTPMSKSIKVTVK</sequence>
<feature type="compositionally biased region" description="Basic residues" evidence="1">
    <location>
        <begin position="1"/>
        <end position="11"/>
    </location>
</feature>
<name>A0AA48W687_9BURK</name>
<proteinExistence type="predicted"/>
<feature type="domain" description="DUF4399" evidence="2">
    <location>
        <begin position="72"/>
        <end position="161"/>
    </location>
</feature>
<dbReference type="Proteomes" id="UP000662888">
    <property type="component" value="Chromosome"/>
</dbReference>